<keyword evidence="3" id="KW-1185">Reference proteome</keyword>
<dbReference type="SUPFAM" id="SSF53474">
    <property type="entry name" value="alpha/beta-Hydrolases"/>
    <property type="match status" value="1"/>
</dbReference>
<dbReference type="InterPro" id="IPR000801">
    <property type="entry name" value="Esterase-like"/>
</dbReference>
<feature type="transmembrane region" description="Helical" evidence="1">
    <location>
        <begin position="350"/>
        <end position="370"/>
    </location>
</feature>
<dbReference type="EMBL" id="JAVDUJ010000001">
    <property type="protein sequence ID" value="MDR6938832.1"/>
    <property type="molecule type" value="Genomic_DNA"/>
</dbReference>
<proteinExistence type="predicted"/>
<comment type="caution">
    <text evidence="2">The sequence shown here is derived from an EMBL/GenBank/DDBJ whole genome shotgun (WGS) entry which is preliminary data.</text>
</comment>
<keyword evidence="1" id="KW-1133">Transmembrane helix</keyword>
<organism evidence="2 3">
    <name type="scientific">Arcanobacterium hippocoleae</name>
    <dbReference type="NCBI Taxonomy" id="149017"/>
    <lineage>
        <taxon>Bacteria</taxon>
        <taxon>Bacillati</taxon>
        <taxon>Actinomycetota</taxon>
        <taxon>Actinomycetes</taxon>
        <taxon>Actinomycetales</taxon>
        <taxon>Actinomycetaceae</taxon>
        <taxon>Arcanobacterium</taxon>
    </lineage>
</organism>
<dbReference type="PANTHER" id="PTHR48098">
    <property type="entry name" value="ENTEROCHELIN ESTERASE-RELATED"/>
    <property type="match status" value="1"/>
</dbReference>
<feature type="transmembrane region" description="Helical" evidence="1">
    <location>
        <begin position="426"/>
        <end position="448"/>
    </location>
</feature>
<dbReference type="InterPro" id="IPR050583">
    <property type="entry name" value="Mycobacterial_A85_antigen"/>
</dbReference>
<dbReference type="RefSeq" id="WP_309954957.1">
    <property type="nucleotide sequence ID" value="NZ_JAVDUJ010000001.1"/>
</dbReference>
<evidence type="ECO:0000256" key="1">
    <source>
        <dbReference type="SAM" id="Phobius"/>
    </source>
</evidence>
<gene>
    <name evidence="2" type="ORF">J2S36_000375</name>
</gene>
<protein>
    <submittedName>
        <fullName evidence="2">Enterochelin esterase-like enzyme</fullName>
    </submittedName>
</protein>
<dbReference type="InterPro" id="IPR029058">
    <property type="entry name" value="AB_hydrolase_fold"/>
</dbReference>
<keyword evidence="1" id="KW-0812">Transmembrane</keyword>
<dbReference type="Pfam" id="PF00756">
    <property type="entry name" value="Esterase"/>
    <property type="match status" value="1"/>
</dbReference>
<dbReference type="Proteomes" id="UP001266099">
    <property type="component" value="Unassembled WGS sequence"/>
</dbReference>
<keyword evidence="1" id="KW-0472">Membrane</keyword>
<name>A0ABU1T0F1_9ACTO</name>
<sequence length="470" mass="52662">MIVFLALQINVTGGYVKNWREIPALLGWSGNQEISLTDVKLPSEQERIPIPKSEIDPGYRTSFREITDPKLRGAGFRGTYLETNFHGLESDISQPVRIWLPENWEQAKELKVIIFLHGFPSNPHLAQANLGIGRQLGKLVAAEKISPTMIVFPEIRPDEKEPDCLDIAGRPAIATFIVRDVVQMVKANFPVSQQREDWAITGNSAGAYCAGLLAGVYPANFGSAIILSGYDQPLLGALKYLPPKDRQEYRISEIFRNSDLPVRIYNYWAGNDRDAKELAARISAVNNPQLAMTNVYDADGSHNWRAWSRAFPDAVKWFAPGKYAQEKNTSQERINDRAGAQANLFADISINTFTIGYFLLMTGWIIYLVWHFSRTEWLKRFPVSGVIFRREKILQYSEAFSQNEDGVSVAGTAKYPQQERTFRSSWINAVAATVLTVVFISGAIALLVNQKMGTISNLGNLQALFQLLGL</sequence>
<evidence type="ECO:0000313" key="2">
    <source>
        <dbReference type="EMBL" id="MDR6938832.1"/>
    </source>
</evidence>
<accession>A0ABU1T0F1</accession>
<dbReference type="Gene3D" id="3.40.50.1820">
    <property type="entry name" value="alpha/beta hydrolase"/>
    <property type="match status" value="1"/>
</dbReference>
<evidence type="ECO:0000313" key="3">
    <source>
        <dbReference type="Proteomes" id="UP001266099"/>
    </source>
</evidence>
<reference evidence="2 3" key="1">
    <citation type="submission" date="2023-07" db="EMBL/GenBank/DDBJ databases">
        <title>Sequencing the genomes of 1000 actinobacteria strains.</title>
        <authorList>
            <person name="Klenk H.-P."/>
        </authorList>
    </citation>
    <scope>NUCLEOTIDE SEQUENCE [LARGE SCALE GENOMIC DNA]</scope>
    <source>
        <strain evidence="2 3">DSM 15539</strain>
    </source>
</reference>
<dbReference type="PANTHER" id="PTHR48098:SF1">
    <property type="entry name" value="DIACYLGLYCEROL ACYLTRANSFERASE_MYCOLYLTRANSFERASE AG85A"/>
    <property type="match status" value="1"/>
</dbReference>